<organism evidence="1 2">
    <name type="scientific">Mycoplasmopsis edwardii</name>
    <dbReference type="NCBI Taxonomy" id="53558"/>
    <lineage>
        <taxon>Bacteria</taxon>
        <taxon>Bacillati</taxon>
        <taxon>Mycoplasmatota</taxon>
        <taxon>Mycoplasmoidales</taxon>
        <taxon>Metamycoplasmataceae</taxon>
        <taxon>Mycoplasmopsis</taxon>
    </lineage>
</organism>
<accession>A0A3B0PIW7</accession>
<reference evidence="2" key="1">
    <citation type="submission" date="2018-06" db="EMBL/GenBank/DDBJ databases">
        <authorList>
            <consortium name="Pathogen Informatics"/>
        </authorList>
    </citation>
    <scope>NUCLEOTIDE SEQUENCE [LARGE SCALE GENOMIC DNA]</scope>
    <source>
        <strain evidence="2">NCTC10132</strain>
    </source>
</reference>
<dbReference type="Proteomes" id="UP000257559">
    <property type="component" value="Chromosome"/>
</dbReference>
<evidence type="ECO:0000313" key="1">
    <source>
        <dbReference type="EMBL" id="SYV97218.1"/>
    </source>
</evidence>
<dbReference type="AlphaFoldDB" id="A0A3B0PIW7"/>
<protein>
    <submittedName>
        <fullName evidence="1">Uncharacterized protein</fullName>
    </submittedName>
</protein>
<dbReference type="EMBL" id="LS991951">
    <property type="protein sequence ID" value="SYV97218.1"/>
    <property type="molecule type" value="Genomic_DNA"/>
</dbReference>
<dbReference type="KEGG" id="medw:NCTC10132_00577"/>
<evidence type="ECO:0000313" key="2">
    <source>
        <dbReference type="Proteomes" id="UP000257559"/>
    </source>
</evidence>
<proteinExistence type="predicted"/>
<keyword evidence="2" id="KW-1185">Reference proteome</keyword>
<gene>
    <name evidence="1" type="ORF">NCTC10132_00577</name>
</gene>
<sequence>MLPKNISKYIIVATKLQNEVIDYGLNEKYKFAVNNSQKEFNLLDFRIIKDENKKQLLASAIFDFEQEDFAFFEDKWFQFTFEPEVDESSKEYYGFNFVTEYKINVPFKNLW</sequence>
<name>A0A3B0PIW7_9BACT</name>
<feature type="non-terminal residue" evidence="1">
    <location>
        <position position="111"/>
    </location>
</feature>